<proteinExistence type="predicted"/>
<organism evidence="2 3">
    <name type="scientific">Xylella fastidiosa subsp. multiplex</name>
    <dbReference type="NCBI Taxonomy" id="644357"/>
    <lineage>
        <taxon>Bacteria</taxon>
        <taxon>Pseudomonadati</taxon>
        <taxon>Pseudomonadota</taxon>
        <taxon>Gammaproteobacteria</taxon>
        <taxon>Lysobacterales</taxon>
        <taxon>Lysobacteraceae</taxon>
        <taxon>Xylella</taxon>
    </lineage>
</organism>
<feature type="non-terminal residue" evidence="2">
    <location>
        <position position="233"/>
    </location>
</feature>
<dbReference type="EMBL" id="VDCJ01000270">
    <property type="protein sequence ID" value="MRU22770.1"/>
    <property type="molecule type" value="Genomic_DNA"/>
</dbReference>
<reference evidence="2" key="2">
    <citation type="journal article" date="2020" name="Appl. Environ. Microbiol.">
        <title>Multiple intercontinental introductions associated with the emergence of a plant pathogen in Europe.</title>
        <authorList>
            <person name="Landa B.B."/>
            <person name="Castillo A.I."/>
            <person name="Giampetruzzi A."/>
            <person name="Kahn A."/>
            <person name="Roman-Ecija M."/>
            <person name="Velasco-Amo M.P."/>
            <person name="Navas-Cortes J.A."/>
            <person name="Marco-Noales E."/>
            <person name="Barbe S."/>
            <person name="Moralejo E."/>
            <person name="Coletta-Filho H.D."/>
            <person name="Saldarelli P."/>
            <person name="Saponari M."/>
            <person name="Almeida R.P.P."/>
        </authorList>
    </citation>
    <scope>NUCLEOTIDE SEQUENCE</scope>
    <source>
        <strain evidence="2">XYL1981</strain>
    </source>
</reference>
<feature type="non-terminal residue" evidence="2">
    <location>
        <position position="1"/>
    </location>
</feature>
<evidence type="ECO:0000259" key="1">
    <source>
        <dbReference type="Pfam" id="PF13550"/>
    </source>
</evidence>
<dbReference type="Pfam" id="PF13550">
    <property type="entry name" value="Phage-tail_3"/>
    <property type="match status" value="1"/>
</dbReference>
<name>A0A9Q4MGZ5_XYLFS</name>
<dbReference type="RefSeq" id="WP_238842040.1">
    <property type="nucleotide sequence ID" value="NZ_VDCJ01000270.1"/>
</dbReference>
<reference evidence="2" key="1">
    <citation type="submission" date="2019-05" db="EMBL/GenBank/DDBJ databases">
        <authorList>
            <person name="Castillo A."/>
            <person name="Giampetruzzi A."/>
            <person name="Landa B."/>
            <person name="Saponari M."/>
            <person name="Almeida R.P.P."/>
            <person name="Moralejo E."/>
            <person name="Marco-Noales E."/>
            <person name="Velasco-Amo M.P."/>
            <person name="Roman-Ecija M."/>
            <person name="Navarro I."/>
            <person name="Monterde A."/>
            <person name="Barbe S."/>
        </authorList>
    </citation>
    <scope>NUCLEOTIDE SEQUENCE</scope>
    <source>
        <strain evidence="2">XYL1981</strain>
    </source>
</reference>
<evidence type="ECO:0000313" key="3">
    <source>
        <dbReference type="Proteomes" id="UP000474061"/>
    </source>
</evidence>
<protein>
    <recommendedName>
        <fullName evidence="1">Tip attachment protein J domain-containing protein</fullName>
    </recommendedName>
</protein>
<dbReference type="Proteomes" id="UP000474061">
    <property type="component" value="Unassembled WGS sequence"/>
</dbReference>
<dbReference type="AlphaFoldDB" id="A0A9Q4MGZ5"/>
<dbReference type="InterPro" id="IPR032876">
    <property type="entry name" value="J_dom"/>
</dbReference>
<sequence>TTSAVVLGGDATTMVGLIRSAIFTGLWAMNVAHVLYYANTNAEMGREPLDGIDAASFRAGADWYHSQGFGICTCFDPAAESADAFSTRIQRLGGCSVSRDRTDGKLHLDIANGIYTLEALPILTDDAILEWREHPSVFDNAVNSVSVTYFDPDQKTDITTPPVQDLALIQAYGVIHQTIDYPEIPTAPLALRIAARELRASVTPLRTFELKTTRAAYALRPNQYVRLQCPKRG</sequence>
<feature type="domain" description="Tip attachment protein J" evidence="1">
    <location>
        <begin position="110"/>
        <end position="232"/>
    </location>
</feature>
<gene>
    <name evidence="2" type="ORF">FG476_01255</name>
</gene>
<evidence type="ECO:0000313" key="2">
    <source>
        <dbReference type="EMBL" id="MRU22770.1"/>
    </source>
</evidence>
<comment type="caution">
    <text evidence="2">The sequence shown here is derived from an EMBL/GenBank/DDBJ whole genome shotgun (WGS) entry which is preliminary data.</text>
</comment>
<accession>A0A9Q4MGZ5</accession>